<keyword evidence="5 10" id="KW-0418">Kinase</keyword>
<evidence type="ECO:0000256" key="7">
    <source>
        <dbReference type="ARBA" id="ARBA00023136"/>
    </source>
</evidence>
<dbReference type="GO" id="GO:0000155">
    <property type="term" value="F:phosphorelay sensor kinase activity"/>
    <property type="evidence" value="ECO:0007669"/>
    <property type="project" value="InterPro"/>
</dbReference>
<dbReference type="Pfam" id="PF00512">
    <property type="entry name" value="HisKA"/>
    <property type="match status" value="1"/>
</dbReference>
<dbReference type="InterPro" id="IPR003594">
    <property type="entry name" value="HATPase_dom"/>
</dbReference>
<sequence length="482" mass="53017">MAARRRRIIPIDRIRRDVPVFHDRRITQRRSEEKQKTRGSLLVSRFDTSPAKALTCAKPIARIPRFVRSGRRMFDRLSSLVIALTLIAIAAIFAALAGGDPPTIAMMAVAGFAATFTVYSALPPALSATRAQRTSPAETRPLSLLRHPDFARWVDQEKDPLLGVADNVVAIANDAAIRLLGRHIVGADIRTAIRHPLATEWLSRIDGDAPLETIDLVDYPRPGQRWTMRIAALSNGERIVFLSDRSAIDAADRMRSDFVANASHELRTPLAAIIGYVETLQDMNGEDDGATRRRFLSIIEREARRMQQLVIDLLSISRVEADRFRRPTAEVDLAAIVRHTITQLQDSESARPKDIVAALGTEAMPMLGDEAQLGQLAHNIISNALKYGRPGTPVTVELLREGARVRLSVSDEGDGIAPDHIPRLTERFYRVDEARSRSVGGTGLGLAIVKHISERHQGQLHIDSEPGKGTSVSISFPLAASA</sequence>
<keyword evidence="6" id="KW-0902">Two-component regulatory system</keyword>
<gene>
    <name evidence="10" type="ordered locus">Sala_1123</name>
</gene>
<keyword evidence="7 8" id="KW-0472">Membrane</keyword>
<dbReference type="KEGG" id="sal:Sala_1123"/>
<comment type="catalytic activity">
    <reaction evidence="1">
        <text>ATP + protein L-histidine = ADP + protein N-phospho-L-histidine.</text>
        <dbReference type="EC" id="2.7.13.3"/>
    </reaction>
</comment>
<dbReference type="InterPro" id="IPR036097">
    <property type="entry name" value="HisK_dim/P_sf"/>
</dbReference>
<evidence type="ECO:0000313" key="10">
    <source>
        <dbReference type="EMBL" id="ABF52839.1"/>
    </source>
</evidence>
<dbReference type="HOGENOM" id="CLU_000445_89_2_5"/>
<dbReference type="SMART" id="SM00388">
    <property type="entry name" value="HisKA"/>
    <property type="match status" value="1"/>
</dbReference>
<evidence type="ECO:0000313" key="11">
    <source>
        <dbReference type="Proteomes" id="UP000006578"/>
    </source>
</evidence>
<dbReference type="PROSITE" id="PS50109">
    <property type="entry name" value="HIS_KIN"/>
    <property type="match status" value="1"/>
</dbReference>
<evidence type="ECO:0000256" key="8">
    <source>
        <dbReference type="SAM" id="Phobius"/>
    </source>
</evidence>
<dbReference type="STRING" id="317655.Sala_1123"/>
<evidence type="ECO:0000256" key="6">
    <source>
        <dbReference type="ARBA" id="ARBA00023012"/>
    </source>
</evidence>
<evidence type="ECO:0000256" key="2">
    <source>
        <dbReference type="ARBA" id="ARBA00012438"/>
    </source>
</evidence>
<dbReference type="PANTHER" id="PTHR45453">
    <property type="entry name" value="PHOSPHATE REGULON SENSOR PROTEIN PHOR"/>
    <property type="match status" value="1"/>
</dbReference>
<accession>Q1GU33</accession>
<keyword evidence="3" id="KW-0597">Phosphoprotein</keyword>
<dbReference type="FunFam" id="3.30.565.10:FF:000006">
    <property type="entry name" value="Sensor histidine kinase WalK"/>
    <property type="match status" value="1"/>
</dbReference>
<keyword evidence="4" id="KW-0808">Transferase</keyword>
<dbReference type="Gene3D" id="3.30.565.10">
    <property type="entry name" value="Histidine kinase-like ATPase, C-terminal domain"/>
    <property type="match status" value="1"/>
</dbReference>
<dbReference type="EC" id="2.7.13.3" evidence="2"/>
<evidence type="ECO:0000256" key="5">
    <source>
        <dbReference type="ARBA" id="ARBA00022777"/>
    </source>
</evidence>
<dbReference type="FunFam" id="1.10.287.130:FF:000001">
    <property type="entry name" value="Two-component sensor histidine kinase"/>
    <property type="match status" value="1"/>
</dbReference>
<dbReference type="GO" id="GO:0004721">
    <property type="term" value="F:phosphoprotein phosphatase activity"/>
    <property type="evidence" value="ECO:0007669"/>
    <property type="project" value="TreeGrafter"/>
</dbReference>
<dbReference type="GO" id="GO:0016036">
    <property type="term" value="P:cellular response to phosphate starvation"/>
    <property type="evidence" value="ECO:0007669"/>
    <property type="project" value="TreeGrafter"/>
</dbReference>
<feature type="transmembrane region" description="Helical" evidence="8">
    <location>
        <begin position="103"/>
        <end position="122"/>
    </location>
</feature>
<dbReference type="AlphaFoldDB" id="Q1GU33"/>
<dbReference type="Gene3D" id="1.10.287.130">
    <property type="match status" value="1"/>
</dbReference>
<dbReference type="EMBL" id="CP000356">
    <property type="protein sequence ID" value="ABF52839.1"/>
    <property type="molecule type" value="Genomic_DNA"/>
</dbReference>
<proteinExistence type="predicted"/>
<dbReference type="InterPro" id="IPR050351">
    <property type="entry name" value="BphY/WalK/GraS-like"/>
</dbReference>
<dbReference type="PRINTS" id="PR00344">
    <property type="entry name" value="BCTRLSENSOR"/>
</dbReference>
<evidence type="ECO:0000256" key="1">
    <source>
        <dbReference type="ARBA" id="ARBA00000085"/>
    </source>
</evidence>
<dbReference type="Proteomes" id="UP000006578">
    <property type="component" value="Chromosome"/>
</dbReference>
<dbReference type="SMART" id="SM00387">
    <property type="entry name" value="HATPase_c"/>
    <property type="match status" value="1"/>
</dbReference>
<protein>
    <recommendedName>
        <fullName evidence="2">histidine kinase</fullName>
        <ecNumber evidence="2">2.7.13.3</ecNumber>
    </recommendedName>
</protein>
<evidence type="ECO:0000259" key="9">
    <source>
        <dbReference type="PROSITE" id="PS50109"/>
    </source>
</evidence>
<reference evidence="10 11" key="1">
    <citation type="journal article" date="2009" name="Proc. Natl. Acad. Sci. U.S.A.">
        <title>The genomic basis of trophic strategy in marine bacteria.</title>
        <authorList>
            <person name="Lauro F.M."/>
            <person name="McDougald D."/>
            <person name="Thomas T."/>
            <person name="Williams T.J."/>
            <person name="Egan S."/>
            <person name="Rice S."/>
            <person name="DeMaere M.Z."/>
            <person name="Ting L."/>
            <person name="Ertan H."/>
            <person name="Johnson J."/>
            <person name="Ferriera S."/>
            <person name="Lapidus A."/>
            <person name="Anderson I."/>
            <person name="Kyrpides N."/>
            <person name="Munk A.C."/>
            <person name="Detter C."/>
            <person name="Han C.S."/>
            <person name="Brown M.V."/>
            <person name="Robb F.T."/>
            <person name="Kjelleberg S."/>
            <person name="Cavicchioli R."/>
        </authorList>
    </citation>
    <scope>NUCLEOTIDE SEQUENCE [LARGE SCALE GENOMIC DNA]</scope>
    <source>
        <strain evidence="11">DSM 13593 / LMG 18877 / RB2256</strain>
    </source>
</reference>
<dbReference type="SUPFAM" id="SSF55874">
    <property type="entry name" value="ATPase domain of HSP90 chaperone/DNA topoisomerase II/histidine kinase"/>
    <property type="match status" value="1"/>
</dbReference>
<dbReference type="Pfam" id="PF02518">
    <property type="entry name" value="HATPase_c"/>
    <property type="match status" value="1"/>
</dbReference>
<keyword evidence="11" id="KW-1185">Reference proteome</keyword>
<dbReference type="GO" id="GO:0005886">
    <property type="term" value="C:plasma membrane"/>
    <property type="evidence" value="ECO:0007669"/>
    <property type="project" value="TreeGrafter"/>
</dbReference>
<dbReference type="InterPro" id="IPR005467">
    <property type="entry name" value="His_kinase_dom"/>
</dbReference>
<organism evidence="10 11">
    <name type="scientific">Sphingopyxis alaskensis (strain DSM 13593 / LMG 18877 / RB2256)</name>
    <name type="common">Sphingomonas alaskensis</name>
    <dbReference type="NCBI Taxonomy" id="317655"/>
    <lineage>
        <taxon>Bacteria</taxon>
        <taxon>Pseudomonadati</taxon>
        <taxon>Pseudomonadota</taxon>
        <taxon>Alphaproteobacteria</taxon>
        <taxon>Sphingomonadales</taxon>
        <taxon>Sphingomonadaceae</taxon>
        <taxon>Sphingopyxis</taxon>
    </lineage>
</organism>
<dbReference type="eggNOG" id="COG5002">
    <property type="taxonomic scope" value="Bacteria"/>
</dbReference>
<keyword evidence="8" id="KW-1133">Transmembrane helix</keyword>
<dbReference type="CDD" id="cd00082">
    <property type="entry name" value="HisKA"/>
    <property type="match status" value="1"/>
</dbReference>
<dbReference type="PANTHER" id="PTHR45453:SF1">
    <property type="entry name" value="PHOSPHATE REGULON SENSOR PROTEIN PHOR"/>
    <property type="match status" value="1"/>
</dbReference>
<feature type="domain" description="Histidine kinase" evidence="9">
    <location>
        <begin position="261"/>
        <end position="480"/>
    </location>
</feature>
<evidence type="ECO:0000256" key="4">
    <source>
        <dbReference type="ARBA" id="ARBA00022679"/>
    </source>
</evidence>
<keyword evidence="8" id="KW-0812">Transmembrane</keyword>
<evidence type="ECO:0000256" key="3">
    <source>
        <dbReference type="ARBA" id="ARBA00022553"/>
    </source>
</evidence>
<name>Q1GU33_SPHAL</name>
<dbReference type="InterPro" id="IPR003661">
    <property type="entry name" value="HisK_dim/P_dom"/>
</dbReference>
<dbReference type="SUPFAM" id="SSF47384">
    <property type="entry name" value="Homodimeric domain of signal transducing histidine kinase"/>
    <property type="match status" value="1"/>
</dbReference>
<dbReference type="InterPro" id="IPR004358">
    <property type="entry name" value="Sig_transdc_His_kin-like_C"/>
</dbReference>
<feature type="transmembrane region" description="Helical" evidence="8">
    <location>
        <begin position="77"/>
        <end position="97"/>
    </location>
</feature>
<dbReference type="InterPro" id="IPR036890">
    <property type="entry name" value="HATPase_C_sf"/>
</dbReference>